<protein>
    <submittedName>
        <fullName evidence="1">Uncharacterized protein</fullName>
    </submittedName>
</protein>
<organism evidence="1 2">
    <name type="scientific">Mangrovicoccus algicola</name>
    <dbReference type="NCBI Taxonomy" id="2771008"/>
    <lineage>
        <taxon>Bacteria</taxon>
        <taxon>Pseudomonadati</taxon>
        <taxon>Pseudomonadota</taxon>
        <taxon>Alphaproteobacteria</taxon>
        <taxon>Rhodobacterales</taxon>
        <taxon>Paracoccaceae</taxon>
        <taxon>Mangrovicoccus</taxon>
    </lineage>
</organism>
<sequence>MSHSPPQAFPRMQNIHLPLYHHGLCPAPLSGLFPDPGGPMAVGTGATVQPGQESGFDTAMIAWYPEPDPVMPARLRIACREVARAPLAIRRAAGAAGFAVFGEGPQMEGLRAGLGSVCRGWGLATGAFHVVWLEGGIVVIDRNLGRDLPRDMTPVALRGWMQAGLGGYLALVRDRDACAETTAQFLTGVDRIVKTLLPGYLHETPDAVFEAALEGVRFLPSRHATARRPQDSSAA</sequence>
<reference evidence="1" key="1">
    <citation type="submission" date="2020-09" db="EMBL/GenBank/DDBJ databases">
        <title>A novel bacterium of genus Mangrovicoccus, isolated from South China Sea.</title>
        <authorList>
            <person name="Huang H."/>
            <person name="Mo K."/>
            <person name="Hu Y."/>
        </authorList>
    </citation>
    <scope>NUCLEOTIDE SEQUENCE</scope>
    <source>
        <strain evidence="1">HB182678</strain>
    </source>
</reference>
<dbReference type="Proteomes" id="UP000609121">
    <property type="component" value="Unassembled WGS sequence"/>
</dbReference>
<accession>A0A8J6YSP1</accession>
<name>A0A8J6YSP1_9RHOB</name>
<keyword evidence="2" id="KW-1185">Reference proteome</keyword>
<proteinExistence type="predicted"/>
<dbReference type="RefSeq" id="WP_193182000.1">
    <property type="nucleotide sequence ID" value="NZ_JACVXA010000022.1"/>
</dbReference>
<evidence type="ECO:0000313" key="1">
    <source>
        <dbReference type="EMBL" id="MBE3638418.1"/>
    </source>
</evidence>
<gene>
    <name evidence="1" type="ORF">ICN82_09415</name>
</gene>
<dbReference type="EMBL" id="JACVXA010000022">
    <property type="protein sequence ID" value="MBE3638418.1"/>
    <property type="molecule type" value="Genomic_DNA"/>
</dbReference>
<evidence type="ECO:0000313" key="2">
    <source>
        <dbReference type="Proteomes" id="UP000609121"/>
    </source>
</evidence>
<comment type="caution">
    <text evidence="1">The sequence shown here is derived from an EMBL/GenBank/DDBJ whole genome shotgun (WGS) entry which is preliminary data.</text>
</comment>
<dbReference type="AlphaFoldDB" id="A0A8J6YSP1"/>